<dbReference type="RefSeq" id="WP_010684969.1">
    <property type="nucleotide sequence ID" value="NZ_CP043538.1"/>
</dbReference>
<dbReference type="KEGG" id="mmes:MMSR116_10025"/>
<reference evidence="2 3" key="2">
    <citation type="journal article" date="2013" name="Genome Announc.">
        <title>Draft Genome Sequence of Methylobacterium mesophilicum Strain SR1.6/6, Isolated from Citrus sinensis.</title>
        <authorList>
            <person name="Marinho Almeida D."/>
            <person name="Dini-Andreote F."/>
            <person name="Camargo Neves A.A."/>
            <person name="Juca Ramos R.T."/>
            <person name="Andreote F.D."/>
            <person name="Carneiro A.R."/>
            <person name="Oliveira de Souza Lima A."/>
            <person name="Caracciolo Gomes de Sa P.H."/>
            <person name="Ribeiro Barbosa M.S."/>
            <person name="Araujo W.L."/>
            <person name="Silva A."/>
        </authorList>
    </citation>
    <scope>NUCLEOTIDE SEQUENCE [LARGE SCALE GENOMIC DNA]</scope>
    <source>
        <strain evidence="2 3">SR1.6/6</strain>
    </source>
</reference>
<evidence type="ECO:0000256" key="1">
    <source>
        <dbReference type="SAM" id="MobiDB-lite"/>
    </source>
</evidence>
<sequence length="81" mass="9070">MAINVNNPEADALTRRFAAMAGVGISEAIVIAMREAIERRHRAETPRETAARLRAQHGITLGDTAREPLPREIYDAMWESR</sequence>
<protein>
    <recommendedName>
        <fullName evidence="4">Type II toxin-antitoxin system VapB family antitoxin</fullName>
    </recommendedName>
</protein>
<evidence type="ECO:0000313" key="2">
    <source>
        <dbReference type="EMBL" id="QGY02177.1"/>
    </source>
</evidence>
<dbReference type="InterPro" id="IPR011660">
    <property type="entry name" value="VapB-like"/>
</dbReference>
<feature type="region of interest" description="Disordered" evidence="1">
    <location>
        <begin position="41"/>
        <end position="64"/>
    </location>
</feature>
<reference evidence="2 3" key="1">
    <citation type="journal article" date="2012" name="Genet. Mol. Biol.">
        <title>Analysis of 16S rRNA and mxaF genes revealing insights into Methylobacterium niche-specific plant association.</title>
        <authorList>
            <person name="Dourado M.N."/>
            <person name="Andreote F.D."/>
            <person name="Dini-Andreote F."/>
            <person name="Conti R."/>
            <person name="Araujo J.M."/>
            <person name="Araujo W.L."/>
        </authorList>
    </citation>
    <scope>NUCLEOTIDE SEQUENCE [LARGE SCALE GENOMIC DNA]</scope>
    <source>
        <strain evidence="2 3">SR1.6/6</strain>
    </source>
</reference>
<proteinExistence type="predicted"/>
<organism evidence="2 3">
    <name type="scientific">Methylobacterium mesophilicum SR1.6/6</name>
    <dbReference type="NCBI Taxonomy" id="908290"/>
    <lineage>
        <taxon>Bacteria</taxon>
        <taxon>Pseudomonadati</taxon>
        <taxon>Pseudomonadota</taxon>
        <taxon>Alphaproteobacteria</taxon>
        <taxon>Hyphomicrobiales</taxon>
        <taxon>Methylobacteriaceae</taxon>
        <taxon>Methylobacterium</taxon>
    </lineage>
</organism>
<evidence type="ECO:0000313" key="3">
    <source>
        <dbReference type="Proteomes" id="UP000012488"/>
    </source>
</evidence>
<accession>A0A6B9FIJ0</accession>
<dbReference type="EMBL" id="CP043538">
    <property type="protein sequence ID" value="QGY02177.1"/>
    <property type="molecule type" value="Genomic_DNA"/>
</dbReference>
<dbReference type="OrthoDB" id="9814421at2"/>
<dbReference type="AlphaFoldDB" id="A0A6B9FIJ0"/>
<name>A0A6B9FIJ0_9HYPH</name>
<dbReference type="Proteomes" id="UP000012488">
    <property type="component" value="Chromosome"/>
</dbReference>
<evidence type="ECO:0008006" key="4">
    <source>
        <dbReference type="Google" id="ProtNLM"/>
    </source>
</evidence>
<dbReference type="Pfam" id="PF07704">
    <property type="entry name" value="PSK_trans_fac"/>
    <property type="match status" value="1"/>
</dbReference>
<feature type="compositionally biased region" description="Basic and acidic residues" evidence="1">
    <location>
        <begin position="41"/>
        <end position="51"/>
    </location>
</feature>
<gene>
    <name evidence="2" type="ORF">MMSR116_10025</name>
</gene>